<feature type="domain" description="PAN2-PAN3 deadenylation complex catalytic subunit PAN2 N-terminal" evidence="1">
    <location>
        <begin position="47"/>
        <end position="160"/>
    </location>
</feature>
<dbReference type="PANTHER" id="PTHR15728:SF0">
    <property type="entry name" value="PAN2-PAN3 DEADENYLATION COMPLEX CATALYTIC SUBUNIT PAN2"/>
    <property type="match status" value="1"/>
</dbReference>
<dbReference type="Proteomes" id="UP001201812">
    <property type="component" value="Unassembled WGS sequence"/>
</dbReference>
<dbReference type="Pfam" id="PF20770">
    <property type="entry name" value="PAN2_N"/>
    <property type="match status" value="2"/>
</dbReference>
<accession>A0AAD4NDB4</accession>
<sequence>MDYTADYSTMMPGTSTMDEEFDDQTSDYRFAFLGNTMMQCTIQEITALKFDVYQELLWCGNSTGKVGSFFGLGLNEYTAFTAVNDTIQDIVALEEAVVVVSKNTIFGYKRQGLPLFEYRSVNFDDLTCICSHPVAPNSLILGGRQSKIVQMDAVTQKEQRTKQEKYLQLTMRSLNTIDSVSSTCAHTGGIADFDVCGNQVITCGFTNRSGGIYSDPFLKIYDVRMSLKCLAPHSVLFPPTMCRFANPFSDGQLIYGSKFGHVMMTNLDNSCNELLYQYCTGVQMPCSMDVSSSRQCLAIGDTTGSICLFGDRQADSTFNQESWMTIFPTIDEPLPPTSINDKNSSIAVVPSPLPPTNGYCSDFWPENALLRQCRKSKPIPDEIIRVTKSAHSVLYAKNPRANTPLAGMNVCPYDLETTESQ</sequence>
<dbReference type="GO" id="GO:0000932">
    <property type="term" value="C:P-body"/>
    <property type="evidence" value="ECO:0007669"/>
    <property type="project" value="TreeGrafter"/>
</dbReference>
<dbReference type="InterPro" id="IPR015943">
    <property type="entry name" value="WD40/YVTN_repeat-like_dom_sf"/>
</dbReference>
<organism evidence="2 3">
    <name type="scientific">Ditylenchus destructor</name>
    <dbReference type="NCBI Taxonomy" id="166010"/>
    <lineage>
        <taxon>Eukaryota</taxon>
        <taxon>Metazoa</taxon>
        <taxon>Ecdysozoa</taxon>
        <taxon>Nematoda</taxon>
        <taxon>Chromadorea</taxon>
        <taxon>Rhabditida</taxon>
        <taxon>Tylenchina</taxon>
        <taxon>Tylenchomorpha</taxon>
        <taxon>Sphaerularioidea</taxon>
        <taxon>Anguinidae</taxon>
        <taxon>Anguininae</taxon>
        <taxon>Ditylenchus</taxon>
    </lineage>
</organism>
<evidence type="ECO:0000259" key="1">
    <source>
        <dbReference type="Pfam" id="PF20770"/>
    </source>
</evidence>
<keyword evidence="3" id="KW-1185">Reference proteome</keyword>
<feature type="domain" description="PAN2-PAN3 deadenylation complex catalytic subunit PAN2 N-terminal" evidence="1">
    <location>
        <begin position="169"/>
        <end position="309"/>
    </location>
</feature>
<dbReference type="SUPFAM" id="SSF50978">
    <property type="entry name" value="WD40 repeat-like"/>
    <property type="match status" value="1"/>
</dbReference>
<dbReference type="GO" id="GO:0004535">
    <property type="term" value="F:poly(A)-specific ribonuclease activity"/>
    <property type="evidence" value="ECO:0007669"/>
    <property type="project" value="TreeGrafter"/>
</dbReference>
<evidence type="ECO:0000313" key="3">
    <source>
        <dbReference type="Proteomes" id="UP001201812"/>
    </source>
</evidence>
<dbReference type="InterPro" id="IPR036322">
    <property type="entry name" value="WD40_repeat_dom_sf"/>
</dbReference>
<dbReference type="InterPro" id="IPR050785">
    <property type="entry name" value="PAN2-PAN3_catalytic_subunit"/>
</dbReference>
<reference evidence="2" key="1">
    <citation type="submission" date="2022-01" db="EMBL/GenBank/DDBJ databases">
        <title>Genome Sequence Resource for Two Populations of Ditylenchus destructor, the Migratory Endoparasitic Phytonematode.</title>
        <authorList>
            <person name="Zhang H."/>
            <person name="Lin R."/>
            <person name="Xie B."/>
        </authorList>
    </citation>
    <scope>NUCLEOTIDE SEQUENCE</scope>
    <source>
        <strain evidence="2">BazhouSP</strain>
    </source>
</reference>
<dbReference type="GO" id="GO:0000289">
    <property type="term" value="P:nuclear-transcribed mRNA poly(A) tail shortening"/>
    <property type="evidence" value="ECO:0007669"/>
    <property type="project" value="TreeGrafter"/>
</dbReference>
<gene>
    <name evidence="2" type="ORF">DdX_01995</name>
</gene>
<dbReference type="PANTHER" id="PTHR15728">
    <property type="entry name" value="DEADENYLATION COMPLEX CATALYTIC SUBUNIT PAN2"/>
    <property type="match status" value="1"/>
</dbReference>
<evidence type="ECO:0000313" key="2">
    <source>
        <dbReference type="EMBL" id="KAI1725339.1"/>
    </source>
</evidence>
<dbReference type="Gene3D" id="2.130.10.10">
    <property type="entry name" value="YVTN repeat-like/Quinoprotein amine dehydrogenase"/>
    <property type="match status" value="2"/>
</dbReference>
<proteinExistence type="predicted"/>
<dbReference type="EMBL" id="JAKKPZ010000002">
    <property type="protein sequence ID" value="KAI1725339.1"/>
    <property type="molecule type" value="Genomic_DNA"/>
</dbReference>
<protein>
    <submittedName>
        <fullName evidence="2">PAB-dependent poly(A)-specific ribonuclease subunit PAN2</fullName>
    </submittedName>
</protein>
<dbReference type="InterPro" id="IPR048841">
    <property type="entry name" value="PAN2_N"/>
</dbReference>
<dbReference type="AlphaFoldDB" id="A0AAD4NDB4"/>
<name>A0AAD4NDB4_9BILA</name>
<comment type="caution">
    <text evidence="2">The sequence shown here is derived from an EMBL/GenBank/DDBJ whole genome shotgun (WGS) entry which is preliminary data.</text>
</comment>
<dbReference type="GO" id="GO:0031251">
    <property type="term" value="C:PAN complex"/>
    <property type="evidence" value="ECO:0007669"/>
    <property type="project" value="TreeGrafter"/>
</dbReference>